<dbReference type="Proteomes" id="UP001166093">
    <property type="component" value="Unassembled WGS sequence"/>
</dbReference>
<dbReference type="PANTHER" id="PTHR16484">
    <property type="entry name" value="PARTITIONING DEFECTIVE 3 RELATED"/>
    <property type="match status" value="1"/>
</dbReference>
<sequence>SNVDRIQQLRKEYHQARREGVAPPYEEIEGRRRGPSYEPRLPGRGHDTRPAVPRYEDIDRQYAALPRREPVELDDYPKHPRPGYGERERPSYPGPQPAFLPYPARGNYPWPPDHRGVDPRQIDPGYYPPPPPRGPKRQDVPPSPPAALRGPRFETAGRTYRGSSPEPYSYGDNRSQDPRQKNTMTAAV</sequence>
<evidence type="ECO:0000256" key="1">
    <source>
        <dbReference type="SAM" id="MobiDB-lite"/>
    </source>
</evidence>
<comment type="caution">
    <text evidence="2">The sequence shown here is derived from an EMBL/GenBank/DDBJ whole genome shotgun (WGS) entry which is preliminary data.</text>
</comment>
<dbReference type="PANTHER" id="PTHR16484:SF4">
    <property type="entry name" value="PARTITIONING DEFECTIVE 3 HOMOLOG B"/>
    <property type="match status" value="1"/>
</dbReference>
<dbReference type="EMBL" id="JAAWVQ010160548">
    <property type="protein sequence ID" value="MBN3286786.1"/>
    <property type="molecule type" value="Genomic_DNA"/>
</dbReference>
<organism evidence="2 3">
    <name type="scientific">Polyodon spathula</name>
    <name type="common">North American paddlefish</name>
    <name type="synonym">Squalus spathula</name>
    <dbReference type="NCBI Taxonomy" id="7913"/>
    <lineage>
        <taxon>Eukaryota</taxon>
        <taxon>Metazoa</taxon>
        <taxon>Chordata</taxon>
        <taxon>Craniata</taxon>
        <taxon>Vertebrata</taxon>
        <taxon>Euteleostomi</taxon>
        <taxon>Actinopterygii</taxon>
        <taxon>Chondrostei</taxon>
        <taxon>Acipenseriformes</taxon>
        <taxon>Polyodontidae</taxon>
        <taxon>Polyodon</taxon>
    </lineage>
</organism>
<accession>A0ABS2YJA5</accession>
<reference evidence="2" key="1">
    <citation type="journal article" date="2021" name="Cell">
        <title>Tracing the genetic footprints of vertebrate landing in non-teleost ray-finned fishes.</title>
        <authorList>
            <person name="Bi X."/>
            <person name="Wang K."/>
            <person name="Yang L."/>
            <person name="Pan H."/>
            <person name="Jiang H."/>
            <person name="Wei Q."/>
            <person name="Fang M."/>
            <person name="Yu H."/>
            <person name="Zhu C."/>
            <person name="Cai Y."/>
            <person name="He Y."/>
            <person name="Gan X."/>
            <person name="Zeng H."/>
            <person name="Yu D."/>
            <person name="Zhu Y."/>
            <person name="Jiang H."/>
            <person name="Qiu Q."/>
            <person name="Yang H."/>
            <person name="Zhang Y.E."/>
            <person name="Wang W."/>
            <person name="Zhu M."/>
            <person name="He S."/>
            <person name="Zhang G."/>
        </authorList>
    </citation>
    <scope>NUCLEOTIDE SEQUENCE</scope>
    <source>
        <strain evidence="2">Pddl_001</strain>
    </source>
</reference>
<feature type="non-terminal residue" evidence="2">
    <location>
        <position position="188"/>
    </location>
</feature>
<feature type="non-terminal residue" evidence="2">
    <location>
        <position position="1"/>
    </location>
</feature>
<proteinExistence type="predicted"/>
<gene>
    <name evidence="2" type="primary">Pard3b_0</name>
    <name evidence="2" type="ORF">GTO93_0008266</name>
</gene>
<name>A0ABS2YJA5_POLSP</name>
<feature type="region of interest" description="Disordered" evidence="1">
    <location>
        <begin position="13"/>
        <end position="188"/>
    </location>
</feature>
<protein>
    <submittedName>
        <fullName evidence="2">PAR3L protein</fullName>
    </submittedName>
</protein>
<evidence type="ECO:0000313" key="3">
    <source>
        <dbReference type="Proteomes" id="UP001166093"/>
    </source>
</evidence>
<evidence type="ECO:0000313" key="2">
    <source>
        <dbReference type="EMBL" id="MBN3286786.1"/>
    </source>
</evidence>
<feature type="compositionally biased region" description="Basic and acidic residues" evidence="1">
    <location>
        <begin position="44"/>
        <end position="90"/>
    </location>
</feature>
<keyword evidence="3" id="KW-1185">Reference proteome</keyword>
<dbReference type="InterPro" id="IPR052213">
    <property type="entry name" value="PAR3"/>
</dbReference>
<feature type="compositionally biased region" description="Basic and acidic residues" evidence="1">
    <location>
        <begin position="112"/>
        <end position="121"/>
    </location>
</feature>